<sequence>MRLVFSTSDFKIHGSSYEKFPILLDSEMNIIEEVLLFLVQHCIKRGRIQSIKSWEAYGQSMYDYFSFLEANSFDWRMDNNLSHYSLLAAYRDWSLSEMKLSSNTVNYRLRLIIKFYQFALGMNWIDSLPYNLEEVRSHCSKRFLAHIDASGSSKRVPDVLLKTKPTRIKLLSKQQVREFLTAIKNLTQKLMARLALSSGLRKEELATFPVTYIFNPQNVGIYKSIIRVTLNPSDMKTKGGKPRSIDIPRALMTALWDYVIHERYQLEKISGEKQNTLFLNKNGTPWGKAGKSLNNLWKNLGLSFKVTPHMLRHTYATHTLYEMRQRKAQIDPLLYIRDRLGHSSVLTTEKYLHYLAEVEEHLITSYQEEIDSFCGMDNL</sequence>
<dbReference type="EMBL" id="CP119078">
    <property type="protein sequence ID" value="WED41981.1"/>
    <property type="molecule type" value="Genomic_DNA"/>
</dbReference>
<keyword evidence="9" id="KW-1185">Reference proteome</keyword>
<dbReference type="InterPro" id="IPR010998">
    <property type="entry name" value="Integrase_recombinase_N"/>
</dbReference>
<dbReference type="SUPFAM" id="SSF56349">
    <property type="entry name" value="DNA breaking-rejoining enzymes"/>
    <property type="match status" value="1"/>
</dbReference>
<dbReference type="CDD" id="cd00397">
    <property type="entry name" value="DNA_BRE_C"/>
    <property type="match status" value="1"/>
</dbReference>
<dbReference type="InterPro" id="IPR002104">
    <property type="entry name" value="Integrase_catalytic"/>
</dbReference>
<name>A0ABY8ANZ7_9GAMM</name>
<feature type="domain" description="Core-binding (CB)" evidence="7">
    <location>
        <begin position="33"/>
        <end position="120"/>
    </location>
</feature>
<dbReference type="Gene3D" id="1.10.150.130">
    <property type="match status" value="1"/>
</dbReference>
<evidence type="ECO:0000256" key="1">
    <source>
        <dbReference type="ARBA" id="ARBA00008857"/>
    </source>
</evidence>
<evidence type="ECO:0000313" key="8">
    <source>
        <dbReference type="EMBL" id="WED41981.1"/>
    </source>
</evidence>
<proteinExistence type="inferred from homology"/>
<dbReference type="RefSeq" id="WP_275087805.1">
    <property type="nucleotide sequence ID" value="NZ_CP119078.1"/>
</dbReference>
<evidence type="ECO:0000256" key="4">
    <source>
        <dbReference type="ARBA" id="ARBA00023172"/>
    </source>
</evidence>
<dbReference type="InterPro" id="IPR011010">
    <property type="entry name" value="DNA_brk_join_enz"/>
</dbReference>
<dbReference type="PROSITE" id="PS51898">
    <property type="entry name" value="TYR_RECOMBINASE"/>
    <property type="match status" value="1"/>
</dbReference>
<accession>A0ABY8ANZ7</accession>
<dbReference type="InterPro" id="IPR044068">
    <property type="entry name" value="CB"/>
</dbReference>
<dbReference type="InterPro" id="IPR013762">
    <property type="entry name" value="Integrase-like_cat_sf"/>
</dbReference>
<organism evidence="8 9">
    <name type="scientific">Legionella cardiaca</name>
    <dbReference type="NCBI Taxonomy" id="1071983"/>
    <lineage>
        <taxon>Bacteria</taxon>
        <taxon>Pseudomonadati</taxon>
        <taxon>Pseudomonadota</taxon>
        <taxon>Gammaproteobacteria</taxon>
        <taxon>Legionellales</taxon>
        <taxon>Legionellaceae</taxon>
        <taxon>Legionella</taxon>
    </lineage>
</organism>
<evidence type="ECO:0000259" key="6">
    <source>
        <dbReference type="PROSITE" id="PS51898"/>
    </source>
</evidence>
<gene>
    <name evidence="8" type="ORF">PXX05_08535</name>
</gene>
<dbReference type="Proteomes" id="UP001222087">
    <property type="component" value="Chromosome"/>
</dbReference>
<protein>
    <submittedName>
        <fullName evidence="8">Tyrosine-type recombinase/integrase</fullName>
    </submittedName>
</protein>
<evidence type="ECO:0000259" key="7">
    <source>
        <dbReference type="PROSITE" id="PS51900"/>
    </source>
</evidence>
<comment type="similarity">
    <text evidence="1">Belongs to the 'phage' integrase family.</text>
</comment>
<feature type="domain" description="Tyr recombinase" evidence="6">
    <location>
        <begin position="166"/>
        <end position="367"/>
    </location>
</feature>
<dbReference type="PANTHER" id="PTHR30349:SF64">
    <property type="entry name" value="PROPHAGE INTEGRASE INTD-RELATED"/>
    <property type="match status" value="1"/>
</dbReference>
<dbReference type="InterPro" id="IPR050090">
    <property type="entry name" value="Tyrosine_recombinase_XerCD"/>
</dbReference>
<evidence type="ECO:0000256" key="3">
    <source>
        <dbReference type="ARBA" id="ARBA00023125"/>
    </source>
</evidence>
<dbReference type="PANTHER" id="PTHR30349">
    <property type="entry name" value="PHAGE INTEGRASE-RELATED"/>
    <property type="match status" value="1"/>
</dbReference>
<reference evidence="8 9" key="1">
    <citation type="submission" date="2023-02" db="EMBL/GenBank/DDBJ databases">
        <title>Genome Sequence of L. cardiaca H63T.</title>
        <authorList>
            <person name="Lopez A.E."/>
            <person name="Cianciotto N.P."/>
        </authorList>
    </citation>
    <scope>NUCLEOTIDE SEQUENCE [LARGE SCALE GENOMIC DNA]</scope>
    <source>
        <strain evidence="8 9">H63</strain>
    </source>
</reference>
<keyword evidence="4" id="KW-0233">DNA recombination</keyword>
<evidence type="ECO:0000256" key="5">
    <source>
        <dbReference type="PROSITE-ProRule" id="PRU01248"/>
    </source>
</evidence>
<keyword evidence="2" id="KW-0229">DNA integration</keyword>
<evidence type="ECO:0000313" key="9">
    <source>
        <dbReference type="Proteomes" id="UP001222087"/>
    </source>
</evidence>
<dbReference type="PROSITE" id="PS51900">
    <property type="entry name" value="CB"/>
    <property type="match status" value="1"/>
</dbReference>
<evidence type="ECO:0000256" key="2">
    <source>
        <dbReference type="ARBA" id="ARBA00022908"/>
    </source>
</evidence>
<dbReference type="Gene3D" id="1.10.443.10">
    <property type="entry name" value="Intergrase catalytic core"/>
    <property type="match status" value="1"/>
</dbReference>
<keyword evidence="3 5" id="KW-0238">DNA-binding</keyword>
<dbReference type="Pfam" id="PF00589">
    <property type="entry name" value="Phage_integrase"/>
    <property type="match status" value="1"/>
</dbReference>